<dbReference type="SMART" id="SM00382">
    <property type="entry name" value="AAA"/>
    <property type="match status" value="1"/>
</dbReference>
<proteinExistence type="predicted"/>
<dbReference type="AlphaFoldDB" id="A0AAW5REW0"/>
<dbReference type="Pfam" id="PF00158">
    <property type="entry name" value="Sigma54_activat"/>
    <property type="match status" value="1"/>
</dbReference>
<dbReference type="InterPro" id="IPR058031">
    <property type="entry name" value="AAA_lid_NorR"/>
</dbReference>
<dbReference type="GO" id="GO:0006355">
    <property type="term" value="P:regulation of DNA-templated transcription"/>
    <property type="evidence" value="ECO:0007669"/>
    <property type="project" value="InterPro"/>
</dbReference>
<keyword evidence="1" id="KW-0547">Nucleotide-binding</keyword>
<evidence type="ECO:0000256" key="4">
    <source>
        <dbReference type="ARBA" id="ARBA00023163"/>
    </source>
</evidence>
<dbReference type="Pfam" id="PF20161">
    <property type="entry name" value="VpsR"/>
    <property type="match status" value="1"/>
</dbReference>
<dbReference type="RefSeq" id="WP_081805640.1">
    <property type="nucleotide sequence ID" value="NZ_CAAKNK010000111.1"/>
</dbReference>
<gene>
    <name evidence="6" type="ORF">LZT28_03145</name>
</gene>
<dbReference type="InterPro" id="IPR027417">
    <property type="entry name" value="P-loop_NTPase"/>
</dbReference>
<dbReference type="InterPro" id="IPR025944">
    <property type="entry name" value="Sigma_54_int_dom_CS"/>
</dbReference>
<dbReference type="Pfam" id="PF25601">
    <property type="entry name" value="AAA_lid_14"/>
    <property type="match status" value="1"/>
</dbReference>
<evidence type="ECO:0000256" key="2">
    <source>
        <dbReference type="ARBA" id="ARBA00022840"/>
    </source>
</evidence>
<organism evidence="6 7">
    <name type="scientific">Aeromonas media</name>
    <dbReference type="NCBI Taxonomy" id="651"/>
    <lineage>
        <taxon>Bacteria</taxon>
        <taxon>Pseudomonadati</taxon>
        <taxon>Pseudomonadota</taxon>
        <taxon>Gammaproteobacteria</taxon>
        <taxon>Aeromonadales</taxon>
        <taxon>Aeromonadaceae</taxon>
        <taxon>Aeromonas</taxon>
    </lineage>
</organism>
<dbReference type="InterPro" id="IPR045343">
    <property type="entry name" value="VpsR"/>
</dbReference>
<protein>
    <submittedName>
        <fullName evidence="6">Sigma-54 dependent transcriptional regulator</fullName>
    </submittedName>
</protein>
<dbReference type="GO" id="GO:0043565">
    <property type="term" value="F:sequence-specific DNA binding"/>
    <property type="evidence" value="ECO:0007669"/>
    <property type="project" value="InterPro"/>
</dbReference>
<dbReference type="SUPFAM" id="SSF46689">
    <property type="entry name" value="Homeodomain-like"/>
    <property type="match status" value="1"/>
</dbReference>
<evidence type="ECO:0000313" key="6">
    <source>
        <dbReference type="EMBL" id="MCV3287259.1"/>
    </source>
</evidence>
<reference evidence="6" key="1">
    <citation type="submission" date="2022-01" db="EMBL/GenBank/DDBJ databases">
        <title>Comparison of Fish pathogen Aeromonas spp.</title>
        <authorList>
            <person name="Dubey S."/>
            <person name="Sorum H."/>
            <person name="Munangandu H.M."/>
        </authorList>
    </citation>
    <scope>NUCLEOTIDE SEQUENCE</scope>
    <source>
        <strain evidence="6">SD/21-15</strain>
    </source>
</reference>
<dbReference type="SUPFAM" id="SSF52172">
    <property type="entry name" value="CheY-like"/>
    <property type="match status" value="1"/>
</dbReference>
<evidence type="ECO:0000313" key="7">
    <source>
        <dbReference type="Proteomes" id="UP001208651"/>
    </source>
</evidence>
<dbReference type="PROSITE" id="PS00675">
    <property type="entry name" value="SIGMA54_INTERACT_1"/>
    <property type="match status" value="1"/>
</dbReference>
<name>A0AAW5REW0_AERME</name>
<dbReference type="FunFam" id="3.40.50.300:FF:000006">
    <property type="entry name" value="DNA-binding transcriptional regulator NtrC"/>
    <property type="match status" value="1"/>
</dbReference>
<keyword evidence="3" id="KW-0805">Transcription regulation</keyword>
<dbReference type="Gene3D" id="1.10.8.60">
    <property type="match status" value="1"/>
</dbReference>
<accession>A0AAW5REW0</accession>
<dbReference type="GeneID" id="69412175"/>
<comment type="caution">
    <text evidence="6">The sequence shown here is derived from an EMBL/GenBank/DDBJ whole genome shotgun (WGS) entry which is preliminary data.</text>
</comment>
<dbReference type="PROSITE" id="PS50045">
    <property type="entry name" value="SIGMA54_INTERACT_4"/>
    <property type="match status" value="1"/>
</dbReference>
<dbReference type="PROSITE" id="PS00688">
    <property type="entry name" value="SIGMA54_INTERACT_3"/>
    <property type="match status" value="1"/>
</dbReference>
<dbReference type="Pfam" id="PF02954">
    <property type="entry name" value="HTH_8"/>
    <property type="match status" value="1"/>
</dbReference>
<dbReference type="PANTHER" id="PTHR32071">
    <property type="entry name" value="TRANSCRIPTIONAL REGULATORY PROTEIN"/>
    <property type="match status" value="1"/>
</dbReference>
<evidence type="ECO:0000256" key="1">
    <source>
        <dbReference type="ARBA" id="ARBA00022741"/>
    </source>
</evidence>
<dbReference type="EMBL" id="JAJVCY010000003">
    <property type="protein sequence ID" value="MCV3287259.1"/>
    <property type="molecule type" value="Genomic_DNA"/>
</dbReference>
<evidence type="ECO:0000259" key="5">
    <source>
        <dbReference type="PROSITE" id="PS50045"/>
    </source>
</evidence>
<sequence>MEIRTLLCVNTSEVWRPPSHASSLGWRFCSASSPQEAFSYYAQQAPRVGLVLLSEDAAEAVEILFRQTCSTMIWVALAPPHLLALPRVQELLLNYCFDYHSLPVEDDRLLAVLGHAFGIACLRRGAHRPCDRGKEEGGIIGTSPVMRQMMNRVERLAKADSSVILQGESGTGKELVARLIHRHSQRADGPFVAVNCGAIPPTLIQSELFGHEKGAFTDAWRRHIGCVERAHHGVLFLDEIGDLPLPMQVNLLRFLQERTIVRVGGVEPIEVDIRVIAATNRVLDQEMAQGNFRSDLFYRLCVLDLALPPLRERGEDIILLAQYFLNKLGNTLNPKVNGFTASAMHQMMKYHWPGNVRELKNRLERALVLCEGCRIDHQDLGLALPLVEGAIRPLNLVRAEAECEAVRRALVLCGNNVTEAARHLGISRLTLYRVLERSAPPPPPEALIS</sequence>
<dbReference type="PANTHER" id="PTHR32071:SF120">
    <property type="entry name" value="TRANSCRIPTIONAL REGULATOR-RELATED"/>
    <property type="match status" value="1"/>
</dbReference>
<evidence type="ECO:0000256" key="3">
    <source>
        <dbReference type="ARBA" id="ARBA00023015"/>
    </source>
</evidence>
<dbReference type="Gene3D" id="3.40.50.300">
    <property type="entry name" value="P-loop containing nucleotide triphosphate hydrolases"/>
    <property type="match status" value="1"/>
</dbReference>
<dbReference type="InterPro" id="IPR002197">
    <property type="entry name" value="HTH_Fis"/>
</dbReference>
<feature type="domain" description="Sigma-54 factor interaction" evidence="5">
    <location>
        <begin position="139"/>
        <end position="368"/>
    </location>
</feature>
<dbReference type="InterPro" id="IPR002078">
    <property type="entry name" value="Sigma_54_int"/>
</dbReference>
<dbReference type="InterPro" id="IPR009057">
    <property type="entry name" value="Homeodomain-like_sf"/>
</dbReference>
<dbReference type="SUPFAM" id="SSF52540">
    <property type="entry name" value="P-loop containing nucleoside triphosphate hydrolases"/>
    <property type="match status" value="1"/>
</dbReference>
<dbReference type="InterPro" id="IPR025662">
    <property type="entry name" value="Sigma_54_int_dom_ATP-bd_1"/>
</dbReference>
<dbReference type="CDD" id="cd00009">
    <property type="entry name" value="AAA"/>
    <property type="match status" value="1"/>
</dbReference>
<keyword evidence="2" id="KW-0067">ATP-binding</keyword>
<dbReference type="InterPro" id="IPR011006">
    <property type="entry name" value="CheY-like_superfamily"/>
</dbReference>
<dbReference type="Proteomes" id="UP001208651">
    <property type="component" value="Unassembled WGS sequence"/>
</dbReference>
<keyword evidence="4" id="KW-0804">Transcription</keyword>
<dbReference type="InterPro" id="IPR003593">
    <property type="entry name" value="AAA+_ATPase"/>
</dbReference>
<dbReference type="GO" id="GO:0005524">
    <property type="term" value="F:ATP binding"/>
    <property type="evidence" value="ECO:0007669"/>
    <property type="project" value="UniProtKB-KW"/>
</dbReference>
<dbReference type="Gene3D" id="1.10.10.60">
    <property type="entry name" value="Homeodomain-like"/>
    <property type="match status" value="1"/>
</dbReference>